<gene>
    <name evidence="2" type="ORF">MNBD_UNCLBAC01-518</name>
</gene>
<dbReference type="InterPro" id="IPR007345">
    <property type="entry name" value="Polysacch_pyruvyl_Trfase"/>
</dbReference>
<dbReference type="AlphaFoldDB" id="A0A3B1DI89"/>
<evidence type="ECO:0000259" key="1">
    <source>
        <dbReference type="Pfam" id="PF04230"/>
    </source>
</evidence>
<accession>A0A3B1DI89</accession>
<protein>
    <recommendedName>
        <fullName evidence="1">Polysaccharide pyruvyl transferase domain-containing protein</fullName>
    </recommendedName>
</protein>
<proteinExistence type="predicted"/>
<dbReference type="Pfam" id="PF04230">
    <property type="entry name" value="PS_pyruv_trans"/>
    <property type="match status" value="1"/>
</dbReference>
<evidence type="ECO:0000313" key="2">
    <source>
        <dbReference type="EMBL" id="VAX35718.1"/>
    </source>
</evidence>
<name>A0A3B1DI89_9ZZZZ</name>
<dbReference type="EMBL" id="UOGJ01000071">
    <property type="protein sequence ID" value="VAX35718.1"/>
    <property type="molecule type" value="Genomic_DNA"/>
</dbReference>
<reference evidence="2" key="1">
    <citation type="submission" date="2018-06" db="EMBL/GenBank/DDBJ databases">
        <authorList>
            <person name="Zhirakovskaya E."/>
        </authorList>
    </citation>
    <scope>NUCLEOTIDE SEQUENCE</scope>
</reference>
<organism evidence="2">
    <name type="scientific">hydrothermal vent metagenome</name>
    <dbReference type="NCBI Taxonomy" id="652676"/>
    <lineage>
        <taxon>unclassified sequences</taxon>
        <taxon>metagenomes</taxon>
        <taxon>ecological metagenomes</taxon>
    </lineage>
</organism>
<feature type="domain" description="Polysaccharide pyruvyl transferase" evidence="1">
    <location>
        <begin position="48"/>
        <end position="278"/>
    </location>
</feature>
<sequence>MENQNKKVVILNDTSIACHHGCTKVMSNIRYLLNKLNMDIIDTCFCGEDWQLNDRVIRNIQKCNVVLVNGEGTLHDSQEKGLHLAKVAKYCKKVGVLAILMNTTYYNNGKEFLEYMKFFDLIFVRQSFAQKELRKHGIDSEVVPDMTFYDTVDILEDRRDIAVGFTDSVFKRLSEKLFGWVEKSEHFRYLPTLRPCDIVKWNNFGLIIRRIKYEGRNIFSFFQKYILRKNLPYQYEKRSYFFYSCESYIKEISRCELLITGRFHALCFALKTKTPFLVMHLGLNKVEGMLYDIGLNENRIIEIDALDNEMIKKFRHFESSELKKIETYTKSAVSKIEAMFEKIKKFVLENSNK</sequence>